<dbReference type="AlphaFoldDB" id="A0A3A6QEN8"/>
<keyword evidence="4" id="KW-1185">Reference proteome</keyword>
<keyword evidence="1" id="KW-0808">Transferase</keyword>
<keyword evidence="1" id="KW-0547">Nucleotide-binding</keyword>
<dbReference type="EC" id="2.7.1.169" evidence="1"/>
<dbReference type="Gene3D" id="3.30.230.10">
    <property type="match status" value="1"/>
</dbReference>
<dbReference type="UniPathway" id="UPA00241"/>
<evidence type="ECO:0000313" key="3">
    <source>
        <dbReference type="EMBL" id="RJX45170.1"/>
    </source>
</evidence>
<dbReference type="PANTHER" id="PTHR42282:SF1">
    <property type="entry name" value="PANTOATE KINASE"/>
    <property type="match status" value="1"/>
</dbReference>
<comment type="caution">
    <text evidence="3">The sequence shown here is derived from an EMBL/GenBank/DDBJ whole genome shotgun (WGS) entry which is preliminary data.</text>
</comment>
<dbReference type="GO" id="GO:0005524">
    <property type="term" value="F:ATP binding"/>
    <property type="evidence" value="ECO:0007669"/>
    <property type="project" value="UniProtKB-KW"/>
</dbReference>
<name>A0A3A6QEN8_9EURY</name>
<dbReference type="HAMAP" id="MF_02223">
    <property type="entry name" value="Pantoate_kinase"/>
    <property type="match status" value="1"/>
</dbReference>
<evidence type="ECO:0000256" key="1">
    <source>
        <dbReference type="HAMAP-Rule" id="MF_02223"/>
    </source>
</evidence>
<dbReference type="SUPFAM" id="SSF54211">
    <property type="entry name" value="Ribosomal protein S5 domain 2-like"/>
    <property type="match status" value="1"/>
</dbReference>
<dbReference type="PIRSF" id="PIRSF016896">
    <property type="entry name" value="GHMP_arc_MJ0969"/>
    <property type="match status" value="1"/>
</dbReference>
<comment type="catalytic activity">
    <reaction evidence="1">
        <text>(R)-pantoate + ATP = (R)-4-phosphopantoate + ADP + H(+)</text>
        <dbReference type="Rhea" id="RHEA:28246"/>
        <dbReference type="ChEBI" id="CHEBI:15378"/>
        <dbReference type="ChEBI" id="CHEBI:15980"/>
        <dbReference type="ChEBI" id="CHEBI:30616"/>
        <dbReference type="ChEBI" id="CHEBI:61294"/>
        <dbReference type="ChEBI" id="CHEBI:456216"/>
        <dbReference type="EC" id="2.7.1.169"/>
    </reaction>
</comment>
<organism evidence="3 4">
    <name type="scientific">Halonotius aquaticus</name>
    <dbReference type="NCBI Taxonomy" id="2216978"/>
    <lineage>
        <taxon>Archaea</taxon>
        <taxon>Methanobacteriati</taxon>
        <taxon>Methanobacteriota</taxon>
        <taxon>Stenosarchaea group</taxon>
        <taxon>Halobacteria</taxon>
        <taxon>Halobacteriales</taxon>
        <taxon>Haloferacaceae</taxon>
        <taxon>Halonotius</taxon>
    </lineage>
</organism>
<dbReference type="InterPro" id="IPR006204">
    <property type="entry name" value="GHMP_kinase_N_dom"/>
</dbReference>
<comment type="pathway">
    <text evidence="1">Cofactor biosynthesis; coenzyme A biosynthesis.</text>
</comment>
<dbReference type="InterPro" id="IPR012043">
    <property type="entry name" value="PoK"/>
</dbReference>
<keyword evidence="1 3" id="KW-0418">Kinase</keyword>
<dbReference type="InterPro" id="IPR014721">
    <property type="entry name" value="Ribsml_uS5_D2-typ_fold_subgr"/>
</dbReference>
<feature type="domain" description="GHMP kinase N-terminal" evidence="2">
    <location>
        <begin position="79"/>
        <end position="145"/>
    </location>
</feature>
<comment type="similarity">
    <text evidence="1">Belongs to the GHMP kinase family. PoK subfamily.</text>
</comment>
<comment type="function">
    <text evidence="1">Phosphorylates (R)-pantoate to form (R)-4-phosphopantoate in the CoA biosynthesis pathway.</text>
</comment>
<evidence type="ECO:0000313" key="4">
    <source>
        <dbReference type="Proteomes" id="UP000276588"/>
    </source>
</evidence>
<reference evidence="3 4" key="1">
    <citation type="submission" date="2018-06" db="EMBL/GenBank/DDBJ databases">
        <title>Halonotius sp. F13-13 a new haloarchaeeon isolated from a solar saltern from Isla Cristina, Huelva, Spain.</title>
        <authorList>
            <person name="Duran-Viseras A."/>
            <person name="Sanchez-Porro C."/>
            <person name="Ventosa A."/>
        </authorList>
    </citation>
    <scope>NUCLEOTIDE SEQUENCE [LARGE SCALE GENOMIC DNA]</scope>
    <source>
        <strain evidence="3 4">F13-13</strain>
    </source>
</reference>
<dbReference type="Proteomes" id="UP000276588">
    <property type="component" value="Unassembled WGS sequence"/>
</dbReference>
<gene>
    <name evidence="3" type="ORF">DM826_00275</name>
</gene>
<keyword evidence="1" id="KW-0173">Coenzyme A biosynthesis</keyword>
<dbReference type="EMBL" id="QKNY01000001">
    <property type="protein sequence ID" value="RJX45170.1"/>
    <property type="molecule type" value="Genomic_DNA"/>
</dbReference>
<dbReference type="InterPro" id="IPR020568">
    <property type="entry name" value="Ribosomal_Su5_D2-typ_SF"/>
</dbReference>
<keyword evidence="1" id="KW-0067">ATP-binding</keyword>
<accession>A0A3A6QEN8</accession>
<evidence type="ECO:0000259" key="2">
    <source>
        <dbReference type="Pfam" id="PF00288"/>
    </source>
</evidence>
<dbReference type="GO" id="GO:0015937">
    <property type="term" value="P:coenzyme A biosynthetic process"/>
    <property type="evidence" value="ECO:0007669"/>
    <property type="project" value="UniProtKB-UniRule"/>
</dbReference>
<sequence length="289" mass="29207">MTAGDSQPSATAFVPGHITGFFSAHTATTCAQAGSRGAGITLTDGVEVTVSPGSGLRLNGETIEMLPVADVCTRLGVDAAVDATTSLPLGAGFGVSGALTLGTALAANTVFDCGKTENELITLAHCAEVDAGTGLGDVVAQARGGLPIRIDPGSPSHGRLDGLPARPQIEYVTFGEVSTETVLSGDTDELTRAGESALSHLLEWPTLDRFMTASREFAAEAGLVTDEVAAALDAVDEVGGDTGNDIDTGAAMAMLGNTVFATGEKLSAAGYDAHQCRVDAGGARLIDER</sequence>
<proteinExistence type="inferred from homology"/>
<dbReference type="OrthoDB" id="85822at2157"/>
<dbReference type="PANTHER" id="PTHR42282">
    <property type="entry name" value="PANTOATE KINASE-RELATED"/>
    <property type="match status" value="1"/>
</dbReference>
<protein>
    <recommendedName>
        <fullName evidence="1">Pantoate kinase</fullName>
        <shortName evidence="1">PoK</shortName>
        <ecNumber evidence="1">2.7.1.169</ecNumber>
    </recommendedName>
</protein>
<dbReference type="RefSeq" id="WP_120100036.1">
    <property type="nucleotide sequence ID" value="NZ_QKNY01000001.1"/>
</dbReference>
<dbReference type="GO" id="GO:0016301">
    <property type="term" value="F:kinase activity"/>
    <property type="evidence" value="ECO:0007669"/>
    <property type="project" value="UniProtKB-UniRule"/>
</dbReference>
<dbReference type="Pfam" id="PF00288">
    <property type="entry name" value="GHMP_kinases_N"/>
    <property type="match status" value="1"/>
</dbReference>